<dbReference type="RefSeq" id="WP_209859035.1">
    <property type="nucleotide sequence ID" value="NZ_JAGGLD010000001.1"/>
</dbReference>
<sequence>MINEQQFRERYELIVGSLQTLVDEHSSLQYIQESMSIVDGGAFQWSALPPDSKRMQLSISKEYQELTQAVRLVLEENECECLEEFDLSCQAVLDFIMQRNICLESQTEDALIVVKMEINQQQHFFREFAM</sequence>
<evidence type="ECO:0000313" key="2">
    <source>
        <dbReference type="Proteomes" id="UP001519288"/>
    </source>
</evidence>
<name>A0ABS4JD01_9BACL</name>
<reference evidence="1 2" key="1">
    <citation type="submission" date="2021-03" db="EMBL/GenBank/DDBJ databases">
        <title>Genomic Encyclopedia of Type Strains, Phase IV (KMG-IV): sequencing the most valuable type-strain genomes for metagenomic binning, comparative biology and taxonomic classification.</title>
        <authorList>
            <person name="Goeker M."/>
        </authorList>
    </citation>
    <scope>NUCLEOTIDE SEQUENCE [LARGE SCALE GENOMIC DNA]</scope>
    <source>
        <strain evidence="1 2">DSM 26806</strain>
    </source>
</reference>
<gene>
    <name evidence="1" type="ORF">J2Z69_000621</name>
</gene>
<keyword evidence="2" id="KW-1185">Reference proteome</keyword>
<accession>A0ABS4JD01</accession>
<comment type="caution">
    <text evidence="1">The sequence shown here is derived from an EMBL/GenBank/DDBJ whole genome shotgun (WGS) entry which is preliminary data.</text>
</comment>
<dbReference type="EMBL" id="JAGGLD010000001">
    <property type="protein sequence ID" value="MBP1999602.1"/>
    <property type="molecule type" value="Genomic_DNA"/>
</dbReference>
<proteinExistence type="predicted"/>
<evidence type="ECO:0000313" key="1">
    <source>
        <dbReference type="EMBL" id="MBP1999602.1"/>
    </source>
</evidence>
<organism evidence="1 2">
    <name type="scientific">Paenibacillus shirakamiensis</name>
    <dbReference type="NCBI Taxonomy" id="1265935"/>
    <lineage>
        <taxon>Bacteria</taxon>
        <taxon>Bacillati</taxon>
        <taxon>Bacillota</taxon>
        <taxon>Bacilli</taxon>
        <taxon>Bacillales</taxon>
        <taxon>Paenibacillaceae</taxon>
        <taxon>Paenibacillus</taxon>
    </lineage>
</organism>
<protein>
    <submittedName>
        <fullName evidence="1">Uncharacterized protein</fullName>
    </submittedName>
</protein>
<dbReference type="Proteomes" id="UP001519288">
    <property type="component" value="Unassembled WGS sequence"/>
</dbReference>